<dbReference type="InterPro" id="IPR008979">
    <property type="entry name" value="Galactose-bd-like_sf"/>
</dbReference>
<dbReference type="SUPFAM" id="SSF49785">
    <property type="entry name" value="Galactose-binding domain-like"/>
    <property type="match status" value="1"/>
</dbReference>
<keyword evidence="3" id="KW-1185">Reference proteome</keyword>
<dbReference type="Proteomes" id="UP000315082">
    <property type="component" value="Chromosome"/>
</dbReference>
<dbReference type="Pfam" id="PF08305">
    <property type="entry name" value="NPCBM"/>
    <property type="match status" value="1"/>
</dbReference>
<dbReference type="AlphaFoldDB" id="A0A518JP39"/>
<reference evidence="2 3" key="1">
    <citation type="submission" date="2019-02" db="EMBL/GenBank/DDBJ databases">
        <title>Deep-cultivation of Planctomycetes and their phenomic and genomic characterization uncovers novel biology.</title>
        <authorList>
            <person name="Wiegand S."/>
            <person name="Jogler M."/>
            <person name="Boedeker C."/>
            <person name="Pinto D."/>
            <person name="Vollmers J."/>
            <person name="Rivas-Marin E."/>
            <person name="Kohn T."/>
            <person name="Peeters S.H."/>
            <person name="Heuer A."/>
            <person name="Rast P."/>
            <person name="Oberbeckmann S."/>
            <person name="Bunk B."/>
            <person name="Jeske O."/>
            <person name="Meyerdierks A."/>
            <person name="Storesund J.E."/>
            <person name="Kallscheuer N."/>
            <person name="Luecker S."/>
            <person name="Lage O.M."/>
            <person name="Pohl T."/>
            <person name="Merkel B.J."/>
            <person name="Hornburger P."/>
            <person name="Mueller R.-W."/>
            <person name="Bruemmer F."/>
            <person name="Labrenz M."/>
            <person name="Spormann A.M."/>
            <person name="Op den Camp H."/>
            <person name="Overmann J."/>
            <person name="Amann R."/>
            <person name="Jetten M.S.M."/>
            <person name="Mascher T."/>
            <person name="Medema M.H."/>
            <person name="Devos D.P."/>
            <person name="Kaster A.-K."/>
            <person name="Ovreas L."/>
            <person name="Rohde M."/>
            <person name="Galperin M.Y."/>
            <person name="Jogler C."/>
        </authorList>
    </citation>
    <scope>NUCLEOTIDE SEQUENCE [LARGE SCALE GENOMIC DNA]</scope>
    <source>
        <strain evidence="2 3">Poly24</strain>
    </source>
</reference>
<dbReference type="InterPro" id="IPR013222">
    <property type="entry name" value="Glyco_hyd_98_carb-bd"/>
</dbReference>
<accession>A0A518JP39</accession>
<protein>
    <submittedName>
        <fullName evidence="2">NPCBM/NEW2 domain protein</fullName>
    </submittedName>
</protein>
<gene>
    <name evidence="2" type="ORF">Poly24_10050</name>
</gene>
<dbReference type="EMBL" id="CP036348">
    <property type="protein sequence ID" value="QDV67312.1"/>
    <property type="molecule type" value="Genomic_DNA"/>
</dbReference>
<organism evidence="2 3">
    <name type="scientific">Rosistilla carotiformis</name>
    <dbReference type="NCBI Taxonomy" id="2528017"/>
    <lineage>
        <taxon>Bacteria</taxon>
        <taxon>Pseudomonadati</taxon>
        <taxon>Planctomycetota</taxon>
        <taxon>Planctomycetia</taxon>
        <taxon>Pirellulales</taxon>
        <taxon>Pirellulaceae</taxon>
        <taxon>Rosistilla</taxon>
    </lineage>
</organism>
<feature type="domain" description="Glycosyl hydrolase family 98 putative carbohydrate-binding module" evidence="1">
    <location>
        <begin position="272"/>
        <end position="411"/>
    </location>
</feature>
<name>A0A518JP39_9BACT</name>
<evidence type="ECO:0000259" key="1">
    <source>
        <dbReference type="SMART" id="SM00776"/>
    </source>
</evidence>
<dbReference type="InterPro" id="IPR038637">
    <property type="entry name" value="NPCBM_sf"/>
</dbReference>
<evidence type="ECO:0000313" key="3">
    <source>
        <dbReference type="Proteomes" id="UP000315082"/>
    </source>
</evidence>
<dbReference type="SMART" id="SM00776">
    <property type="entry name" value="NPCBM"/>
    <property type="match status" value="1"/>
</dbReference>
<dbReference type="Gene3D" id="2.60.120.1060">
    <property type="entry name" value="NPCBM/NEW2 domain"/>
    <property type="match status" value="1"/>
</dbReference>
<dbReference type="KEGG" id="rcf:Poly24_10050"/>
<proteinExistence type="predicted"/>
<evidence type="ECO:0000313" key="2">
    <source>
        <dbReference type="EMBL" id="QDV67312.1"/>
    </source>
</evidence>
<dbReference type="OrthoDB" id="272011at2"/>
<sequence>MHRGVLAFCVTISLAEIVPAEDLLLNSGLVAVSFSDFESPEQLTFRDDKNQPLVVAADQLIRYGHEPIADFASGLMMVDGSWVVGRIERIAKDQVAISGRYFRTTLSLTNVRAIALQLPTQPLARASILKTFTDADGGDDRLLSVAGDEIVGVLQFPPTIDDAPLTFGATWNLQRGERSDDVAASTLRGIVLSPLLHPIRPAETGFWFGLDDGTRLAIRSIRRTGDAIELELASGESLAFAGDWDQFSAAVQSIQPVRGATHWLSQQPALAFKQQASLSELQWPLATDSGLRGEPLSIAGYRYRHGLSMHANAQAAYRIPPDATRFQATIGLATGDDLANTAGSVVFQVLTADATKAVRTQFTSPTLRPGDAPISLDIHLGDAKLIVLMARDAGDGSSGDHAVWADARFLLGNN</sequence>